<accession>A0A6P8ZDU5</accession>
<feature type="region of interest" description="Disordered" evidence="2">
    <location>
        <begin position="203"/>
        <end position="298"/>
    </location>
</feature>
<dbReference type="Proteomes" id="UP000515160">
    <property type="component" value="Chromosome X"/>
</dbReference>
<feature type="chain" id="PRO_5028026617" evidence="3">
    <location>
        <begin position="30"/>
        <end position="298"/>
    </location>
</feature>
<name>A0A6P8ZDU5_DROAB</name>
<keyword evidence="1" id="KW-0193">Cuticle</keyword>
<dbReference type="GO" id="GO:0042302">
    <property type="term" value="F:structural constituent of cuticle"/>
    <property type="evidence" value="ECO:0007669"/>
    <property type="project" value="UniProtKB-UniRule"/>
</dbReference>
<dbReference type="AlphaFoldDB" id="A0A6P8ZDU5"/>
<feature type="compositionally biased region" description="Acidic residues" evidence="2">
    <location>
        <begin position="271"/>
        <end position="289"/>
    </location>
</feature>
<dbReference type="InterPro" id="IPR000618">
    <property type="entry name" value="Insect_cuticle"/>
</dbReference>
<organism evidence="4 5">
    <name type="scientific">Drosophila albomicans</name>
    <name type="common">Fruit fly</name>
    <dbReference type="NCBI Taxonomy" id="7291"/>
    <lineage>
        <taxon>Eukaryota</taxon>
        <taxon>Metazoa</taxon>
        <taxon>Ecdysozoa</taxon>
        <taxon>Arthropoda</taxon>
        <taxon>Hexapoda</taxon>
        <taxon>Insecta</taxon>
        <taxon>Pterygota</taxon>
        <taxon>Neoptera</taxon>
        <taxon>Endopterygota</taxon>
        <taxon>Diptera</taxon>
        <taxon>Brachycera</taxon>
        <taxon>Muscomorpha</taxon>
        <taxon>Ephydroidea</taxon>
        <taxon>Drosophilidae</taxon>
        <taxon>Drosophila</taxon>
    </lineage>
</organism>
<sequence length="298" mass="33967">MCSHRVARIIFCQLLLLLGLLNLSSTVEARWTVRPRHPNTMRTTTAQPVDRHQHVHHWPPLVAPKLPESQPAEDESIRVIDNFDHRFPDGQHEYRYQLSNGDTRYERTYWLPVGKNWVLARRGYYSVPLPNAKYSTVFYRADHHGYHVDTHTLSEEQPLLPRTLELPHDLAEAAAAKRNSISVPERNETATAKVKEMAKMAIGEGEATRSESSAKVQAKVQEQQRNQLKLKQKEKQTETATETEMEMENKTKPSTVAKVDDILATEVEPTAADDDDDDALVVPDDDDVTESTTTRRGR</sequence>
<evidence type="ECO:0000256" key="3">
    <source>
        <dbReference type="SAM" id="SignalP"/>
    </source>
</evidence>
<proteinExistence type="predicted"/>
<dbReference type="Pfam" id="PF00379">
    <property type="entry name" value="Chitin_bind_4"/>
    <property type="match status" value="1"/>
</dbReference>
<dbReference type="GeneID" id="117575236"/>
<evidence type="ECO:0000313" key="4">
    <source>
        <dbReference type="Proteomes" id="UP000515160"/>
    </source>
</evidence>
<dbReference type="OrthoDB" id="8048501at2759"/>
<reference evidence="5" key="1">
    <citation type="submission" date="2025-08" db="UniProtKB">
        <authorList>
            <consortium name="RefSeq"/>
        </authorList>
    </citation>
    <scope>IDENTIFICATION</scope>
    <source>
        <strain evidence="5">15112-1751.03</strain>
        <tissue evidence="5">Whole Adult</tissue>
    </source>
</reference>
<evidence type="ECO:0000313" key="5">
    <source>
        <dbReference type="RefSeq" id="XP_034115262.1"/>
    </source>
</evidence>
<evidence type="ECO:0000256" key="2">
    <source>
        <dbReference type="SAM" id="MobiDB-lite"/>
    </source>
</evidence>
<keyword evidence="3" id="KW-0732">Signal</keyword>
<evidence type="ECO:0000256" key="1">
    <source>
        <dbReference type="PROSITE-ProRule" id="PRU00497"/>
    </source>
</evidence>
<gene>
    <name evidence="5" type="primary">LOC117575236</name>
</gene>
<keyword evidence="4" id="KW-1185">Reference proteome</keyword>
<dbReference type="RefSeq" id="XP_034115262.1">
    <property type="nucleotide sequence ID" value="XM_034259371.2"/>
</dbReference>
<protein>
    <submittedName>
        <fullName evidence="5">Uncharacterized protein LOC117575236</fullName>
    </submittedName>
</protein>
<dbReference type="PROSITE" id="PS51155">
    <property type="entry name" value="CHIT_BIND_RR_2"/>
    <property type="match status" value="1"/>
</dbReference>
<feature type="signal peptide" evidence="3">
    <location>
        <begin position="1"/>
        <end position="29"/>
    </location>
</feature>